<dbReference type="KEGG" id="bbae:FRD01_15075"/>
<evidence type="ECO:0000259" key="2">
    <source>
        <dbReference type="Pfam" id="PF04187"/>
    </source>
</evidence>
<sequence length="293" mass="32129">MRFLLLLSVLAASCATAPEGPPQYDGPEVVLNEGVWDFRDGVSKLGEPEFLQALSEYDFIVLGESHDSVEDHAMQARVYSGLIELGARPALGMEMFQRPFQPVLVAYVAGELDEAQMLAETEYEARWGFDPGFYSPLWQAAQVAGLPVVALNVRRELTKRVSAVGVDGLSETERADLPELVFGPDAYRNWLGQVFAAHGMSTTDARFERFFQAQVLWDETMADSAVRAWSEQQPVVIIVGRGHVERGWGIPSRIKRRLPNARVATVVTAPAGTAASEVFGLADFIVSTRAPSS</sequence>
<keyword evidence="4" id="KW-1185">Reference proteome</keyword>
<proteinExistence type="predicted"/>
<organism evidence="3 4">
    <name type="scientific">Microvenator marinus</name>
    <dbReference type="NCBI Taxonomy" id="2600177"/>
    <lineage>
        <taxon>Bacteria</taxon>
        <taxon>Deltaproteobacteria</taxon>
        <taxon>Bradymonadales</taxon>
        <taxon>Microvenatoraceae</taxon>
        <taxon>Microvenator</taxon>
    </lineage>
</organism>
<feature type="chain" id="PRO_5023019047" evidence="1">
    <location>
        <begin position="18"/>
        <end position="293"/>
    </location>
</feature>
<feature type="signal peptide" evidence="1">
    <location>
        <begin position="1"/>
        <end position="17"/>
    </location>
</feature>
<reference evidence="3 4" key="1">
    <citation type="submission" date="2019-08" db="EMBL/GenBank/DDBJ databases">
        <authorList>
            <person name="Liang Q."/>
        </authorList>
    </citation>
    <scope>NUCLEOTIDE SEQUENCE [LARGE SCALE GENOMIC DNA]</scope>
    <source>
        <strain evidence="3 4">V1718</strain>
    </source>
</reference>
<dbReference type="CDD" id="cd14727">
    <property type="entry name" value="ChanN-like"/>
    <property type="match status" value="1"/>
</dbReference>
<keyword evidence="1" id="KW-0732">Signal</keyword>
<gene>
    <name evidence="3" type="ORF">FRD01_15075</name>
</gene>
<evidence type="ECO:0000313" key="3">
    <source>
        <dbReference type="EMBL" id="QED28530.1"/>
    </source>
</evidence>
<feature type="domain" description="Haem-binding uptake Tiki superfamily ChaN" evidence="2">
    <location>
        <begin position="51"/>
        <end position="254"/>
    </location>
</feature>
<dbReference type="SUPFAM" id="SSF159501">
    <property type="entry name" value="EreA/ChaN-like"/>
    <property type="match status" value="1"/>
</dbReference>
<dbReference type="OrthoDB" id="9795827at2"/>
<dbReference type="Gene3D" id="3.40.50.11550">
    <property type="match status" value="2"/>
</dbReference>
<protein>
    <submittedName>
        <fullName evidence="3">ChaN family lipoprotein</fullName>
    </submittedName>
</protein>
<dbReference type="RefSeq" id="WP_146961036.1">
    <property type="nucleotide sequence ID" value="NZ_CP042467.1"/>
</dbReference>
<keyword evidence="3" id="KW-0449">Lipoprotein</keyword>
<accession>A0A5B8XS89</accession>
<dbReference type="Pfam" id="PF04187">
    <property type="entry name" value="Cofac_haem_bdg"/>
    <property type="match status" value="1"/>
</dbReference>
<name>A0A5B8XS89_9DELT</name>
<dbReference type="AlphaFoldDB" id="A0A5B8XS89"/>
<dbReference type="InterPro" id="IPR007314">
    <property type="entry name" value="Cofac_haem-bd_dom"/>
</dbReference>
<dbReference type="EMBL" id="CP042467">
    <property type="protein sequence ID" value="QED28530.1"/>
    <property type="molecule type" value="Genomic_DNA"/>
</dbReference>
<evidence type="ECO:0000313" key="4">
    <source>
        <dbReference type="Proteomes" id="UP000321595"/>
    </source>
</evidence>
<dbReference type="Proteomes" id="UP000321595">
    <property type="component" value="Chromosome"/>
</dbReference>
<evidence type="ECO:0000256" key="1">
    <source>
        <dbReference type="SAM" id="SignalP"/>
    </source>
</evidence>